<comment type="caution">
    <text evidence="2">The sequence shown here is derived from an EMBL/GenBank/DDBJ whole genome shotgun (WGS) entry which is preliminary data.</text>
</comment>
<feature type="domain" description="Glyceraldehyde 3-phosphate dehydrogenase NAD(P) binding" evidence="1">
    <location>
        <begin position="4"/>
        <end position="35"/>
    </location>
</feature>
<proteinExistence type="predicted"/>
<dbReference type="AlphaFoldDB" id="A0A656K4J8"/>
<evidence type="ECO:0000259" key="1">
    <source>
        <dbReference type="Pfam" id="PF00044"/>
    </source>
</evidence>
<reference evidence="2 3" key="1">
    <citation type="journal article" date="2013" name="PLoS Pathog.">
        <title>Genomic analysis of the Kiwifruit pathogen Pseudomonas syringae pv. actinidiae provides insight into the origins of an emergent plant disease.</title>
        <authorList>
            <person name="McCann H.C."/>
            <person name="Rikkerink E.H."/>
            <person name="Bertels F."/>
            <person name="Fiers M."/>
            <person name="Lu A."/>
            <person name="Rees-George J."/>
            <person name="Andersen M.T."/>
            <person name="Gleave A.P."/>
            <person name="Haubold B."/>
            <person name="Wohlers M.W."/>
            <person name="Guttman D.S."/>
            <person name="Wang P.W."/>
            <person name="Straub C."/>
            <person name="Vanneste J.L."/>
            <person name="Rainey P.B."/>
            <person name="Templeton M.D."/>
        </authorList>
    </citation>
    <scope>NUCLEOTIDE SEQUENCE [LARGE SCALE GENOMIC DNA]</scope>
    <source>
        <strain evidence="2 3">ICMP 19096</strain>
    </source>
</reference>
<dbReference type="InterPro" id="IPR036291">
    <property type="entry name" value="NAD(P)-bd_dom_sf"/>
</dbReference>
<protein>
    <submittedName>
        <fullName evidence="2">Glyceraldehyde-3-phosphate dehydrogenase</fullName>
    </submittedName>
</protein>
<dbReference type="Proteomes" id="UP000018849">
    <property type="component" value="Unassembled WGS sequence"/>
</dbReference>
<dbReference type="SUPFAM" id="SSF51735">
    <property type="entry name" value="NAD(P)-binding Rossmann-fold domains"/>
    <property type="match status" value="1"/>
</dbReference>
<evidence type="ECO:0000313" key="3">
    <source>
        <dbReference type="Proteomes" id="UP000018849"/>
    </source>
</evidence>
<evidence type="ECO:0000313" key="2">
    <source>
        <dbReference type="EMBL" id="EPN68886.1"/>
    </source>
</evidence>
<dbReference type="Gene3D" id="3.40.50.720">
    <property type="entry name" value="NAD(P)-binding Rossmann-like Domain"/>
    <property type="match status" value="1"/>
</dbReference>
<dbReference type="InterPro" id="IPR020828">
    <property type="entry name" value="GlycerAld_3-P_DH_NAD(P)-bd"/>
</dbReference>
<gene>
    <name evidence="2" type="ORF">A245_02748</name>
</gene>
<accession>A0A656K4J8</accession>
<dbReference type="Pfam" id="PF00044">
    <property type="entry name" value="Gp_dh_N"/>
    <property type="match status" value="1"/>
</dbReference>
<organism evidence="2 3">
    <name type="scientific">Pseudomonas syringae pv. actinidiae ICMP 19096</name>
    <dbReference type="NCBI Taxonomy" id="1194405"/>
    <lineage>
        <taxon>Bacteria</taxon>
        <taxon>Pseudomonadati</taxon>
        <taxon>Pseudomonadota</taxon>
        <taxon>Gammaproteobacteria</taxon>
        <taxon>Pseudomonadales</taxon>
        <taxon>Pseudomonadaceae</taxon>
        <taxon>Pseudomonas</taxon>
        <taxon>Pseudomonas syringae</taxon>
    </lineage>
</organism>
<sequence length="35" mass="3978">MTLRIAINGFGRIGRNVLRALYTQGYRQDLQVVAI</sequence>
<dbReference type="GO" id="GO:0051287">
    <property type="term" value="F:NAD binding"/>
    <property type="evidence" value="ECO:0007669"/>
    <property type="project" value="InterPro"/>
</dbReference>
<feature type="non-terminal residue" evidence="2">
    <location>
        <position position="35"/>
    </location>
</feature>
<dbReference type="EMBL" id="AOKF01000203">
    <property type="protein sequence ID" value="EPN68886.1"/>
    <property type="molecule type" value="Genomic_DNA"/>
</dbReference>
<name>A0A656K4J8_PSESF</name>